<dbReference type="PANTHER" id="PTHR46671">
    <property type="entry name" value="PROTEIN CBG11221"/>
    <property type="match status" value="1"/>
</dbReference>
<sequence>MCNILRTICTVLTTVVLVFIIFYLTSLILLLFFPKESIFDYADKIAYKIYYFLPYDVYRFFTGTKNLYNIFDIEAQHGENSSAPPSFTYYAEDVDGFFVYYMNTSERFTETNIVFRNEISLFNSVLCTYCTLQQFIGRKDLHMVNLFGVPVGLYHIIKSASSYKNVCLDTFNGLDREHCPKKSFMANRINVSERFVPDNVKPFWKPKYTSGINCKRIIDGDRKYIKEIKDKPIKYKEEELKMDCNSIRERSFNLKYIPTSPLERRYSLAFAYNVYKAYPILERRLSSQYSPNNHYCYFVDIKSPDVFKKLNQLAKCIPNVYVVKKQYNMTSGGDYATIAHVECMKLLLEKKWDYLYLQQNDDFPLKTPRQQLEILESMNFPVEMSFVDPSSTVPFRYNTSLSWRYKDLNFFLKDDYRNMYKSKLLEKIVFQKGCVCTGLPRESVEYLVYKINITTYLNQMNVGIYGNDELAWQTLFTDDFLNIPGSIPRKCVHIYRPRESYLVRRVSWEPEECPTKTYHHSICTWGTETLPEMDSYPDFYGYRFRGETDYGAEVCWMEHLYNITHFKKHKRRDLWYYYNLPQSVFQRLRIKNDEEAIKTCEL</sequence>
<name>A0A0N5BIQ9_STREA</name>
<proteinExistence type="predicted"/>
<dbReference type="WBParaSite" id="SPAL_0000583900.1">
    <property type="protein sequence ID" value="SPAL_0000583900.1"/>
    <property type="gene ID" value="SPAL_0000583900"/>
</dbReference>
<keyword evidence="5" id="KW-0325">Glycoprotein</keyword>
<keyword evidence="2" id="KW-0328">Glycosyltransferase</keyword>
<feature type="transmembrane region" description="Helical" evidence="6">
    <location>
        <begin position="7"/>
        <end position="33"/>
    </location>
</feature>
<accession>A0A0N5BIQ9</accession>
<protein>
    <submittedName>
        <fullName evidence="8">Glycosyltransferase family 92 protein</fullName>
    </submittedName>
</protein>
<keyword evidence="4 6" id="KW-0472">Membrane</keyword>
<keyword evidence="6" id="KW-1133">Transmembrane helix</keyword>
<dbReference type="GO" id="GO:0016757">
    <property type="term" value="F:glycosyltransferase activity"/>
    <property type="evidence" value="ECO:0007669"/>
    <property type="project" value="UniProtKB-KW"/>
</dbReference>
<evidence type="ECO:0000256" key="5">
    <source>
        <dbReference type="ARBA" id="ARBA00023180"/>
    </source>
</evidence>
<reference evidence="8" key="1">
    <citation type="submission" date="2017-02" db="UniProtKB">
        <authorList>
            <consortium name="WormBaseParasite"/>
        </authorList>
    </citation>
    <scope>IDENTIFICATION</scope>
</reference>
<keyword evidence="6" id="KW-0812">Transmembrane</keyword>
<evidence type="ECO:0000256" key="1">
    <source>
        <dbReference type="ARBA" id="ARBA00004606"/>
    </source>
</evidence>
<keyword evidence="3" id="KW-0808">Transferase</keyword>
<dbReference type="STRING" id="174720.A0A0N5BIQ9"/>
<evidence type="ECO:0000256" key="4">
    <source>
        <dbReference type="ARBA" id="ARBA00023136"/>
    </source>
</evidence>
<dbReference type="Proteomes" id="UP000046392">
    <property type="component" value="Unplaced"/>
</dbReference>
<dbReference type="Pfam" id="PF02485">
    <property type="entry name" value="Branch"/>
    <property type="match status" value="1"/>
</dbReference>
<comment type="subcellular location">
    <subcellularLocation>
        <location evidence="1">Membrane</location>
        <topology evidence="1">Single-pass type II membrane protein</topology>
    </subcellularLocation>
</comment>
<evidence type="ECO:0000256" key="3">
    <source>
        <dbReference type="ARBA" id="ARBA00022679"/>
    </source>
</evidence>
<evidence type="ECO:0000256" key="2">
    <source>
        <dbReference type="ARBA" id="ARBA00022676"/>
    </source>
</evidence>
<evidence type="ECO:0000313" key="7">
    <source>
        <dbReference type="Proteomes" id="UP000046392"/>
    </source>
</evidence>
<dbReference type="AlphaFoldDB" id="A0A0N5BIQ9"/>
<dbReference type="PANTHER" id="PTHR46671:SF7">
    <property type="entry name" value="CORE-2_I-BRANCHING ENZYME"/>
    <property type="match status" value="1"/>
</dbReference>
<dbReference type="GO" id="GO:0016020">
    <property type="term" value="C:membrane"/>
    <property type="evidence" value="ECO:0007669"/>
    <property type="project" value="UniProtKB-SubCell"/>
</dbReference>
<organism evidence="7 8">
    <name type="scientific">Strongyloides papillosus</name>
    <name type="common">Intestinal threadworm</name>
    <dbReference type="NCBI Taxonomy" id="174720"/>
    <lineage>
        <taxon>Eukaryota</taxon>
        <taxon>Metazoa</taxon>
        <taxon>Ecdysozoa</taxon>
        <taxon>Nematoda</taxon>
        <taxon>Chromadorea</taxon>
        <taxon>Rhabditida</taxon>
        <taxon>Tylenchina</taxon>
        <taxon>Panagrolaimomorpha</taxon>
        <taxon>Strongyloidoidea</taxon>
        <taxon>Strongyloididae</taxon>
        <taxon>Strongyloides</taxon>
    </lineage>
</organism>
<evidence type="ECO:0000313" key="8">
    <source>
        <dbReference type="WBParaSite" id="SPAL_0000583900.1"/>
    </source>
</evidence>
<evidence type="ECO:0000256" key="6">
    <source>
        <dbReference type="SAM" id="Phobius"/>
    </source>
</evidence>
<keyword evidence="7" id="KW-1185">Reference proteome</keyword>
<dbReference type="InterPro" id="IPR003406">
    <property type="entry name" value="Glyco_trans_14"/>
</dbReference>